<accession>A0A6J4PKN1</accession>
<name>A0A6J4PKN1_9BACT</name>
<dbReference type="InterPro" id="IPR036397">
    <property type="entry name" value="RNaseH_sf"/>
</dbReference>
<dbReference type="InterPro" id="IPR002562">
    <property type="entry name" value="3'-5'_exonuclease_dom"/>
</dbReference>
<protein>
    <submittedName>
        <fullName evidence="2">PolA</fullName>
        <ecNumber evidence="2">2.7.7.7</ecNumber>
    </submittedName>
</protein>
<dbReference type="EMBL" id="CADCUR010000239">
    <property type="protein sequence ID" value="CAA9415401.1"/>
    <property type="molecule type" value="Genomic_DNA"/>
</dbReference>
<dbReference type="AlphaFoldDB" id="A0A6J4PKN1"/>
<dbReference type="SMART" id="SM00474">
    <property type="entry name" value="35EXOc"/>
    <property type="match status" value="1"/>
</dbReference>
<reference evidence="2" key="1">
    <citation type="submission" date="2020-02" db="EMBL/GenBank/DDBJ databases">
        <authorList>
            <person name="Meier V. D."/>
        </authorList>
    </citation>
    <scope>NUCLEOTIDE SEQUENCE</scope>
    <source>
        <strain evidence="2">AVDCRST_MAG74</strain>
    </source>
</reference>
<evidence type="ECO:0000313" key="2">
    <source>
        <dbReference type="EMBL" id="CAA9415401.1"/>
    </source>
</evidence>
<dbReference type="Pfam" id="PF01612">
    <property type="entry name" value="DNA_pol_A_exo1"/>
    <property type="match status" value="1"/>
</dbReference>
<sequence length="187" mass="21259">MARRADEIETAYEKLFQAKVLGCDTETSSLSVRYGKLFSVQFSDGGFSVLIPVSEGVALGRLAAVLENPDITKIFHNAKFDLEFLRESGYQVSNVFDTMIAEKVLTKGANQSASLAETLYRYFAIDLDKSQRAKFNRNWNGVWTQDLVNYALSDVVYLPELKKQQELWLERLNLKSVYENQIAKIII</sequence>
<dbReference type="PANTHER" id="PTHR47649:SF1">
    <property type="entry name" value="RIBONUCLEASE D"/>
    <property type="match status" value="1"/>
</dbReference>
<keyword evidence="2" id="KW-0548">Nucleotidyltransferase</keyword>
<dbReference type="SUPFAM" id="SSF53098">
    <property type="entry name" value="Ribonuclease H-like"/>
    <property type="match status" value="1"/>
</dbReference>
<dbReference type="EC" id="2.7.7.7" evidence="2"/>
<gene>
    <name evidence="2" type="ORF">AVDCRST_MAG74-2587</name>
</gene>
<keyword evidence="2" id="KW-0808">Transferase</keyword>
<dbReference type="GO" id="GO:0008408">
    <property type="term" value="F:3'-5' exonuclease activity"/>
    <property type="evidence" value="ECO:0007669"/>
    <property type="project" value="InterPro"/>
</dbReference>
<feature type="domain" description="3'-5' exonuclease" evidence="1">
    <location>
        <begin position="3"/>
        <end position="170"/>
    </location>
</feature>
<organism evidence="2">
    <name type="scientific">uncultured Pyrinomonadaceae bacterium</name>
    <dbReference type="NCBI Taxonomy" id="2283094"/>
    <lineage>
        <taxon>Bacteria</taxon>
        <taxon>Pseudomonadati</taxon>
        <taxon>Acidobacteriota</taxon>
        <taxon>Blastocatellia</taxon>
        <taxon>Blastocatellales</taxon>
        <taxon>Pyrinomonadaceae</taxon>
        <taxon>environmental samples</taxon>
    </lineage>
</organism>
<dbReference type="Gene3D" id="3.30.420.10">
    <property type="entry name" value="Ribonuclease H-like superfamily/Ribonuclease H"/>
    <property type="match status" value="1"/>
</dbReference>
<dbReference type="GO" id="GO:0003887">
    <property type="term" value="F:DNA-directed DNA polymerase activity"/>
    <property type="evidence" value="ECO:0007669"/>
    <property type="project" value="UniProtKB-EC"/>
</dbReference>
<proteinExistence type="predicted"/>
<dbReference type="InterPro" id="IPR012337">
    <property type="entry name" value="RNaseH-like_sf"/>
</dbReference>
<dbReference type="InterPro" id="IPR051086">
    <property type="entry name" value="RNase_D-like"/>
</dbReference>
<dbReference type="PANTHER" id="PTHR47649">
    <property type="entry name" value="RIBONUCLEASE D"/>
    <property type="match status" value="1"/>
</dbReference>
<dbReference type="GO" id="GO:0003676">
    <property type="term" value="F:nucleic acid binding"/>
    <property type="evidence" value="ECO:0007669"/>
    <property type="project" value="InterPro"/>
</dbReference>
<evidence type="ECO:0000259" key="1">
    <source>
        <dbReference type="SMART" id="SM00474"/>
    </source>
</evidence>